<dbReference type="EMBL" id="MIGC01011784">
    <property type="protein sequence ID" value="PHJ14752.1"/>
    <property type="molecule type" value="Genomic_DNA"/>
</dbReference>
<keyword evidence="1" id="KW-1133">Transmembrane helix</keyword>
<protein>
    <submittedName>
        <fullName evidence="2">Polycystin cation channel protein</fullName>
    </submittedName>
</protein>
<dbReference type="GeneID" id="94434747"/>
<keyword evidence="1" id="KW-0812">Transmembrane</keyword>
<organism evidence="2 3">
    <name type="scientific">Cystoisospora suis</name>
    <dbReference type="NCBI Taxonomy" id="483139"/>
    <lineage>
        <taxon>Eukaryota</taxon>
        <taxon>Sar</taxon>
        <taxon>Alveolata</taxon>
        <taxon>Apicomplexa</taxon>
        <taxon>Conoidasida</taxon>
        <taxon>Coccidia</taxon>
        <taxon>Eucoccidiorida</taxon>
        <taxon>Eimeriorina</taxon>
        <taxon>Sarcocystidae</taxon>
        <taxon>Cystoisospora</taxon>
    </lineage>
</organism>
<evidence type="ECO:0000313" key="2">
    <source>
        <dbReference type="EMBL" id="PHJ14752.1"/>
    </source>
</evidence>
<proteinExistence type="predicted"/>
<dbReference type="Proteomes" id="UP000221165">
    <property type="component" value="Unassembled WGS sequence"/>
</dbReference>
<dbReference type="AlphaFoldDB" id="A0A2C6KDV1"/>
<keyword evidence="3" id="KW-1185">Reference proteome</keyword>
<feature type="non-terminal residue" evidence="2">
    <location>
        <position position="1"/>
    </location>
</feature>
<feature type="non-terminal residue" evidence="2">
    <location>
        <position position="79"/>
    </location>
</feature>
<evidence type="ECO:0000313" key="3">
    <source>
        <dbReference type="Proteomes" id="UP000221165"/>
    </source>
</evidence>
<sequence length="79" mass="8683">KENSPPPTAESLTRFLRLLSAIETKAETLFHAKIASVLALLFTALRFLTLMRAVPEIFQESRKLVELLAGAGTQLFLAA</sequence>
<accession>A0A2C6KDV1</accession>
<name>A0A2C6KDV1_9APIC</name>
<dbReference type="RefSeq" id="XP_067916488.1">
    <property type="nucleotide sequence ID" value="XM_068071536.1"/>
</dbReference>
<keyword evidence="1" id="KW-0472">Membrane</keyword>
<comment type="caution">
    <text evidence="2">The sequence shown here is derived from an EMBL/GenBank/DDBJ whole genome shotgun (WGS) entry which is preliminary data.</text>
</comment>
<gene>
    <name evidence="2" type="ORF">CSUI_011438</name>
</gene>
<feature type="transmembrane region" description="Helical" evidence="1">
    <location>
        <begin position="34"/>
        <end position="54"/>
    </location>
</feature>
<reference evidence="2 3" key="1">
    <citation type="journal article" date="2017" name="Int. J. Parasitol.">
        <title>The genome of the protozoan parasite Cystoisospora suis and a reverse vaccinology approach to identify vaccine candidates.</title>
        <authorList>
            <person name="Palmieri N."/>
            <person name="Shrestha A."/>
            <person name="Ruttkowski B."/>
            <person name="Beck T."/>
            <person name="Vogl C."/>
            <person name="Tomley F."/>
            <person name="Blake D.P."/>
            <person name="Joachim A."/>
        </authorList>
    </citation>
    <scope>NUCLEOTIDE SEQUENCE [LARGE SCALE GENOMIC DNA]</scope>
    <source>
        <strain evidence="2 3">Wien I</strain>
    </source>
</reference>
<evidence type="ECO:0000256" key="1">
    <source>
        <dbReference type="SAM" id="Phobius"/>
    </source>
</evidence>
<dbReference type="VEuPathDB" id="ToxoDB:CSUI_011438"/>